<evidence type="ECO:0000313" key="2">
    <source>
        <dbReference type="Proteomes" id="UP000321258"/>
    </source>
</evidence>
<dbReference type="AlphaFoldDB" id="A0A512IN22"/>
<name>A0A512IN22_9HYPH</name>
<proteinExistence type="predicted"/>
<reference evidence="1 2" key="1">
    <citation type="submission" date="2019-07" db="EMBL/GenBank/DDBJ databases">
        <title>Whole genome shotgun sequence of Methylobacterium haplocladii NBRC 107714.</title>
        <authorList>
            <person name="Hosoyama A."/>
            <person name="Uohara A."/>
            <person name="Ohji S."/>
            <person name="Ichikawa N."/>
        </authorList>
    </citation>
    <scope>NUCLEOTIDE SEQUENCE [LARGE SCALE GENOMIC DNA]</scope>
    <source>
        <strain evidence="1 2">NBRC 107714</strain>
    </source>
</reference>
<organism evidence="1 2">
    <name type="scientific">Methylobacterium haplocladii</name>
    <dbReference type="NCBI Taxonomy" id="1176176"/>
    <lineage>
        <taxon>Bacteria</taxon>
        <taxon>Pseudomonadati</taxon>
        <taxon>Pseudomonadota</taxon>
        <taxon>Alphaproteobacteria</taxon>
        <taxon>Hyphomicrobiales</taxon>
        <taxon>Methylobacteriaceae</taxon>
        <taxon>Methylobacterium</taxon>
    </lineage>
</organism>
<protein>
    <submittedName>
        <fullName evidence="1">Uncharacterized protein</fullName>
    </submittedName>
</protein>
<dbReference type="Proteomes" id="UP000321258">
    <property type="component" value="Unassembled WGS sequence"/>
</dbReference>
<sequence>MIHFEPVWSRRVAFGKPEFDVVAVVALGSAQGRLCGELAAAIACHLTRSDREAGPGAHGATYYHESEPAFEEATRVLKDLGLAAPVPRADKPDETWYCRHALTMDSEAMPGALASAVIDGARLEAVLSAFLTLACCHDRLPSERTPFTPPTAYEAAMRALVRAGYAQGVGTAFRWTDKIGSAMCRIEAWDENGQSLATLRERDRLAQADAAWRSMPETIRRAHFAKRPVPLVPVVEALTMSWRDGAWHPVDREAPVAPAGQIALARRLIELAQSRA</sequence>
<dbReference type="EMBL" id="BJZT01000014">
    <property type="protein sequence ID" value="GEO99106.1"/>
    <property type="molecule type" value="Genomic_DNA"/>
</dbReference>
<gene>
    <name evidence="1" type="ORF">MHA02_14940</name>
</gene>
<comment type="caution">
    <text evidence="1">The sequence shown here is derived from an EMBL/GenBank/DDBJ whole genome shotgun (WGS) entry which is preliminary data.</text>
</comment>
<accession>A0A512IN22</accession>
<keyword evidence="2" id="KW-1185">Reference proteome</keyword>
<evidence type="ECO:0000313" key="1">
    <source>
        <dbReference type="EMBL" id="GEO99106.1"/>
    </source>
</evidence>